<keyword evidence="4 8" id="KW-0503">Monooxygenase</keyword>
<dbReference type="InterPro" id="IPR051260">
    <property type="entry name" value="Diverse_substr_monoxygenases"/>
</dbReference>
<keyword evidence="3" id="KW-0560">Oxidoreductase</keyword>
<dbReference type="AlphaFoldDB" id="A0A7V8FQR6"/>
<keyword evidence="2 6" id="KW-0288">FMN</keyword>
<protein>
    <submittedName>
        <fullName evidence="8">Nitrilotriacetate monooxygenase component A</fullName>
    </submittedName>
</protein>
<dbReference type="SUPFAM" id="SSF51679">
    <property type="entry name" value="Bacterial luciferase-like"/>
    <property type="match status" value="1"/>
</dbReference>
<evidence type="ECO:0000256" key="5">
    <source>
        <dbReference type="ARBA" id="ARBA00033748"/>
    </source>
</evidence>
<name>A0A7V8FQR6_9BURK</name>
<evidence type="ECO:0000259" key="7">
    <source>
        <dbReference type="Pfam" id="PF00296"/>
    </source>
</evidence>
<dbReference type="GO" id="GO:0016705">
    <property type="term" value="F:oxidoreductase activity, acting on paired donors, with incorporation or reduction of molecular oxygen"/>
    <property type="evidence" value="ECO:0007669"/>
    <property type="project" value="InterPro"/>
</dbReference>
<evidence type="ECO:0000256" key="6">
    <source>
        <dbReference type="PIRSR" id="PIRSR000337-1"/>
    </source>
</evidence>
<reference evidence="9" key="1">
    <citation type="journal article" date="2020" name="MBio">
        <title>Horizontal gene transfer to a defensive symbiont with a reduced genome amongst a multipartite beetle microbiome.</title>
        <authorList>
            <person name="Waterworth S.C."/>
            <person name="Florez L.V."/>
            <person name="Rees E.R."/>
            <person name="Hertweck C."/>
            <person name="Kaltenpoth M."/>
            <person name="Kwan J.C."/>
        </authorList>
    </citation>
    <scope>NUCLEOTIDE SEQUENCE [LARGE SCALE GENOMIC DNA]</scope>
</reference>
<dbReference type="Gene3D" id="3.20.20.30">
    <property type="entry name" value="Luciferase-like domain"/>
    <property type="match status" value="1"/>
</dbReference>
<keyword evidence="1 6" id="KW-0285">Flavoprotein</keyword>
<evidence type="ECO:0000313" key="9">
    <source>
        <dbReference type="Proteomes" id="UP000461670"/>
    </source>
</evidence>
<dbReference type="NCBIfam" id="TIGR03860">
    <property type="entry name" value="FMN_nitrolo"/>
    <property type="match status" value="1"/>
</dbReference>
<evidence type="ECO:0000313" key="8">
    <source>
        <dbReference type="EMBL" id="KAF1022662.1"/>
    </source>
</evidence>
<evidence type="ECO:0000256" key="3">
    <source>
        <dbReference type="ARBA" id="ARBA00023002"/>
    </source>
</evidence>
<proteinExistence type="inferred from homology"/>
<evidence type="ECO:0000256" key="4">
    <source>
        <dbReference type="ARBA" id="ARBA00023033"/>
    </source>
</evidence>
<accession>A0A7V8FQR6</accession>
<dbReference type="GO" id="GO:0004497">
    <property type="term" value="F:monooxygenase activity"/>
    <property type="evidence" value="ECO:0007669"/>
    <property type="project" value="UniProtKB-KW"/>
</dbReference>
<dbReference type="PANTHER" id="PTHR30011">
    <property type="entry name" value="ALKANESULFONATE MONOOXYGENASE-RELATED"/>
    <property type="match status" value="1"/>
</dbReference>
<feature type="domain" description="Luciferase-like" evidence="7">
    <location>
        <begin position="19"/>
        <end position="383"/>
    </location>
</feature>
<evidence type="ECO:0000256" key="2">
    <source>
        <dbReference type="ARBA" id="ARBA00022643"/>
    </source>
</evidence>
<feature type="binding site" evidence="6">
    <location>
        <position position="154"/>
    </location>
    <ligand>
        <name>FMN</name>
        <dbReference type="ChEBI" id="CHEBI:58210"/>
    </ligand>
</feature>
<dbReference type="CDD" id="cd01095">
    <property type="entry name" value="Nitrilotriacetate_monoxgenase"/>
    <property type="match status" value="1"/>
</dbReference>
<sequence length="449" mass="49966">MSQRKLRLGAFVMATGHHIAAWRHPGAQADAGVNIDHYIHLAQTAERGLFDQIFLADSPGIHQRLDDESIARQGRLSHFEPVTLWAALSAVTRHVGFVATASTTYEDPYLLARKFASLDHISKGRAAWNVVTTSASTVFGNFGLDAHPDPATRYERAHEFVDVVKGLWDSWDDDAFVRDRASGLYFDPARLHALNHVGKHFQVRGPLNIERPPQGHPVIVQAGSSEDGKELAAATAEAIFTAWTSLAEAQAFYRDVKGRLAKYGRRPEELLVLPGISPVIGRTPEEAQAKWAELQSLIHPSVGLDTLRPFWPDADLRRWDPDQPPPYYPEPPKGVNSRAHVVLELARRERFTVRQLYEYLAGARGHWVVVGTPAQIADQIQLWFENEAADGFNVMPPVLPQSLDEFVDLVVPELQRRGLFRTAYEGTTLRENLGLARPPSRYAQAAAAA</sequence>
<comment type="caution">
    <text evidence="8">The sequence shown here is derived from an EMBL/GenBank/DDBJ whole genome shotgun (WGS) entry which is preliminary data.</text>
</comment>
<feature type="binding site" evidence="6">
    <location>
        <position position="225"/>
    </location>
    <ligand>
        <name>FMN</name>
        <dbReference type="ChEBI" id="CHEBI:58210"/>
    </ligand>
</feature>
<dbReference type="EMBL" id="WNDQ01000010">
    <property type="protein sequence ID" value="KAF1022662.1"/>
    <property type="molecule type" value="Genomic_DNA"/>
</dbReference>
<dbReference type="InterPro" id="IPR016215">
    <property type="entry name" value="NTA_MOA"/>
</dbReference>
<dbReference type="Pfam" id="PF00296">
    <property type="entry name" value="Bac_luciferase"/>
    <property type="match status" value="1"/>
</dbReference>
<gene>
    <name evidence="8" type="primary">ntaA_8</name>
    <name evidence="8" type="ORF">GAK30_01035</name>
</gene>
<dbReference type="Proteomes" id="UP000461670">
    <property type="component" value="Unassembled WGS sequence"/>
</dbReference>
<feature type="binding site" evidence="6">
    <location>
        <position position="57"/>
    </location>
    <ligand>
        <name>FMN</name>
        <dbReference type="ChEBI" id="CHEBI:58210"/>
    </ligand>
</feature>
<evidence type="ECO:0000256" key="1">
    <source>
        <dbReference type="ARBA" id="ARBA00022630"/>
    </source>
</evidence>
<dbReference type="InterPro" id="IPR036661">
    <property type="entry name" value="Luciferase-like_sf"/>
</dbReference>
<organism evidence="8 9">
    <name type="scientific">Paracidovorax wautersii</name>
    <dbReference type="NCBI Taxonomy" id="1177982"/>
    <lineage>
        <taxon>Bacteria</taxon>
        <taxon>Pseudomonadati</taxon>
        <taxon>Pseudomonadota</taxon>
        <taxon>Betaproteobacteria</taxon>
        <taxon>Burkholderiales</taxon>
        <taxon>Comamonadaceae</taxon>
        <taxon>Paracidovorax</taxon>
    </lineage>
</organism>
<dbReference type="PIRSF" id="PIRSF000337">
    <property type="entry name" value="NTA_MOA"/>
    <property type="match status" value="1"/>
</dbReference>
<comment type="similarity">
    <text evidence="5">Belongs to the NtaA/SnaA/DszA monooxygenase family.</text>
</comment>
<dbReference type="PANTHER" id="PTHR30011:SF16">
    <property type="entry name" value="C2H2 FINGER DOMAIN TRANSCRIPTION FACTOR (EUROFUNG)-RELATED"/>
    <property type="match status" value="1"/>
</dbReference>
<dbReference type="InterPro" id="IPR011251">
    <property type="entry name" value="Luciferase-like_dom"/>
</dbReference>
<feature type="binding site" evidence="6">
    <location>
        <position position="224"/>
    </location>
    <ligand>
        <name>FMN</name>
        <dbReference type="ChEBI" id="CHEBI:58210"/>
    </ligand>
</feature>
<feature type="binding site" evidence="6">
    <location>
        <position position="100"/>
    </location>
    <ligand>
        <name>FMN</name>
        <dbReference type="ChEBI" id="CHEBI:58210"/>
    </ligand>
</feature>